<dbReference type="PANTHER" id="PTHR32046">
    <property type="entry name" value="G DOMAIN-CONTAINING PROTEIN"/>
    <property type="match status" value="1"/>
</dbReference>
<dbReference type="InterPro" id="IPR030379">
    <property type="entry name" value="G_SEPTIN_dom"/>
</dbReference>
<feature type="coiled-coil region" evidence="2">
    <location>
        <begin position="321"/>
        <end position="351"/>
    </location>
</feature>
<reference evidence="5" key="1">
    <citation type="submission" date="2025-08" db="UniProtKB">
        <authorList>
            <consortium name="RefSeq"/>
        </authorList>
    </citation>
    <scope>IDENTIFICATION</scope>
    <source>
        <strain evidence="5">J_2021</strain>
        <tissue evidence="5">Erythrocytes</tissue>
    </source>
</reference>
<dbReference type="RefSeq" id="XP_018122461.2">
    <property type="nucleotide sequence ID" value="XM_018266972.2"/>
</dbReference>
<keyword evidence="2" id="KW-0175">Coiled coil</keyword>
<dbReference type="Gene3D" id="3.40.50.300">
    <property type="entry name" value="P-loop containing nucleotide triphosphate hydrolases"/>
    <property type="match status" value="1"/>
</dbReference>
<dbReference type="Proteomes" id="UP000186698">
    <property type="component" value="Chromosome 6L"/>
</dbReference>
<keyword evidence="4" id="KW-1185">Reference proteome</keyword>
<dbReference type="PaxDb" id="8355-A0A1L8FUR6"/>
<dbReference type="GeneID" id="108718649"/>
<dbReference type="PROSITE" id="PS00675">
    <property type="entry name" value="SIGMA54_INTERACT_1"/>
    <property type="match status" value="1"/>
</dbReference>
<feature type="compositionally biased region" description="Basic and acidic residues" evidence="3">
    <location>
        <begin position="8"/>
        <end position="36"/>
    </location>
</feature>
<dbReference type="AlphaFoldDB" id="A0A1L8FUR6"/>
<dbReference type="PANTHER" id="PTHR32046:SF16">
    <property type="match status" value="1"/>
</dbReference>
<sequence>MISQRQSWRRDGRQSEETKSQEQDKDKLPYVQKENPERGAHPIRKMYLKKNYSDGMYAKYQVGTVNIERAKKVIMMVGETGSGKTTLINALVNYILGVKFEDNYRYQLIEENTNLSQAHSQTSEVVIYQINHTEEFVVPFSFTIIDTPGFGDTRGLEQDELTVKKIEECFSSKWGIDRIDGIYFVVKSSSNRLTKSQNYVFQSILSLFGKDIKNNIQICTTFSGQEKPGVLQAILEAGVPCIKKANGDPEYFKFNNYSLCGSNADDDEEDEEYSQLVNNANWKMGKSSLMKMLRSLEQLMSRSLILTNKVLMERRQLEIVIEDLLSKIEKVDFKQNELERREQILKQHEEDIKRNKNFEYEEHETVKERRDVEGNSINCHECMSTCHHPCLVSLDFIAGLCEVFYWNRSCKLCEHDVSRHFCESYKWEDVVISTRKTYAALKEKYEKASNEKVTAEKVVDELKKEIEKLSSEQTQLLEKFVRCLQSLNAIALRPQNLSMVDYIDLLISAERCEAKTGFMERITALEKAKVKAVALQLTATEIRDSE</sequence>
<dbReference type="CTD" id="108718649"/>
<organism evidence="4 5">
    <name type="scientific">Xenopus laevis</name>
    <name type="common">African clawed frog</name>
    <dbReference type="NCBI Taxonomy" id="8355"/>
    <lineage>
        <taxon>Eukaryota</taxon>
        <taxon>Metazoa</taxon>
        <taxon>Chordata</taxon>
        <taxon>Craniata</taxon>
        <taxon>Vertebrata</taxon>
        <taxon>Euteleostomi</taxon>
        <taxon>Amphibia</taxon>
        <taxon>Batrachia</taxon>
        <taxon>Anura</taxon>
        <taxon>Pipoidea</taxon>
        <taxon>Pipidae</taxon>
        <taxon>Xenopodinae</taxon>
        <taxon>Xenopus</taxon>
        <taxon>Xenopus</taxon>
    </lineage>
</organism>
<dbReference type="Pfam" id="PF00735">
    <property type="entry name" value="Septin"/>
    <property type="match status" value="1"/>
</dbReference>
<accession>A0A1L8FUR6</accession>
<proteinExistence type="inferred from homology"/>
<dbReference type="OMA" id="INCHECM"/>
<evidence type="ECO:0000256" key="2">
    <source>
        <dbReference type="SAM" id="Coils"/>
    </source>
</evidence>
<keyword evidence="1" id="KW-0342">GTP-binding</keyword>
<comment type="similarity">
    <text evidence="1">Belongs to the TRAFAC class TrmE-Era-EngA-EngB-Septin-like GTPase superfamily. Septin GTPase family.</text>
</comment>
<evidence type="ECO:0000313" key="5">
    <source>
        <dbReference type="RefSeq" id="XP_018122461.2"/>
    </source>
</evidence>
<keyword evidence="1" id="KW-0547">Nucleotide-binding</keyword>
<dbReference type="InterPro" id="IPR027417">
    <property type="entry name" value="P-loop_NTPase"/>
</dbReference>
<evidence type="ECO:0000256" key="3">
    <source>
        <dbReference type="SAM" id="MobiDB-lite"/>
    </source>
</evidence>
<dbReference type="KEGG" id="xla:108718649"/>
<evidence type="ECO:0000256" key="1">
    <source>
        <dbReference type="RuleBase" id="RU004560"/>
    </source>
</evidence>
<feature type="coiled-coil region" evidence="2">
    <location>
        <begin position="431"/>
        <end position="479"/>
    </location>
</feature>
<dbReference type="GO" id="GO:0005525">
    <property type="term" value="F:GTP binding"/>
    <property type="evidence" value="ECO:0007669"/>
    <property type="project" value="UniProtKB-KW"/>
</dbReference>
<protein>
    <submittedName>
        <fullName evidence="5">Uncharacterized protein LOC108718649</fullName>
    </submittedName>
</protein>
<feature type="region of interest" description="Disordered" evidence="3">
    <location>
        <begin position="1"/>
        <end position="36"/>
    </location>
</feature>
<gene>
    <name evidence="5" type="primary">LOC108718649</name>
</gene>
<dbReference type="SUPFAM" id="SSF52540">
    <property type="entry name" value="P-loop containing nucleoside triphosphate hydrolases"/>
    <property type="match status" value="2"/>
</dbReference>
<dbReference type="OrthoDB" id="2386367at2759"/>
<dbReference type="InterPro" id="IPR025662">
    <property type="entry name" value="Sigma_54_int_dom_ATP-bd_1"/>
</dbReference>
<name>A0A1L8FUR6_XENLA</name>
<evidence type="ECO:0000313" key="4">
    <source>
        <dbReference type="Proteomes" id="UP000186698"/>
    </source>
</evidence>